<evidence type="ECO:0000256" key="6">
    <source>
        <dbReference type="ARBA" id="ARBA00022606"/>
    </source>
</evidence>
<dbReference type="AlphaFoldDB" id="A0A9Q0FQZ6"/>
<feature type="region of interest" description="Disordered" evidence="18">
    <location>
        <begin position="444"/>
        <end position="487"/>
    </location>
</feature>
<dbReference type="GO" id="GO:0004674">
    <property type="term" value="F:protein serine/threonine kinase activity"/>
    <property type="evidence" value="ECO:0007669"/>
    <property type="project" value="UniProtKB-KW"/>
</dbReference>
<evidence type="ECO:0000256" key="10">
    <source>
        <dbReference type="ARBA" id="ARBA00022840"/>
    </source>
</evidence>
<evidence type="ECO:0000256" key="13">
    <source>
        <dbReference type="ARBA" id="ARBA00023170"/>
    </source>
</evidence>
<reference evidence="21" key="1">
    <citation type="submission" date="2022-02" db="EMBL/GenBank/DDBJ databases">
        <authorList>
            <person name="Henning P.M."/>
            <person name="McCubbin A.G."/>
            <person name="Shore J.S."/>
        </authorList>
    </citation>
    <scope>NUCLEOTIDE SEQUENCE</scope>
    <source>
        <strain evidence="21">F60SS</strain>
        <tissue evidence="21">Leaves</tissue>
    </source>
</reference>
<evidence type="ECO:0000256" key="11">
    <source>
        <dbReference type="ARBA" id="ARBA00022991"/>
    </source>
</evidence>
<organism evidence="21 22">
    <name type="scientific">Turnera subulata</name>
    <dbReference type="NCBI Taxonomy" id="218843"/>
    <lineage>
        <taxon>Eukaryota</taxon>
        <taxon>Viridiplantae</taxon>
        <taxon>Streptophyta</taxon>
        <taxon>Embryophyta</taxon>
        <taxon>Tracheophyta</taxon>
        <taxon>Spermatophyta</taxon>
        <taxon>Magnoliopsida</taxon>
        <taxon>eudicotyledons</taxon>
        <taxon>Gunneridae</taxon>
        <taxon>Pentapetalae</taxon>
        <taxon>rosids</taxon>
        <taxon>fabids</taxon>
        <taxon>Malpighiales</taxon>
        <taxon>Passifloraceae</taxon>
        <taxon>Turnera</taxon>
    </lineage>
</organism>
<dbReference type="OrthoDB" id="339325at2759"/>
<dbReference type="Gene3D" id="3.30.450.20">
    <property type="entry name" value="PAS domain"/>
    <property type="match status" value="1"/>
</dbReference>
<comment type="similarity">
    <text evidence="2">Belongs to the protein kinase superfamily. TKL Ser/Thr protein kinase family. RAF subfamily.</text>
</comment>
<feature type="compositionally biased region" description="Basic and acidic residues" evidence="18">
    <location>
        <begin position="250"/>
        <end position="267"/>
    </location>
</feature>
<dbReference type="NCBIfam" id="TIGR00229">
    <property type="entry name" value="sensory_box"/>
    <property type="match status" value="1"/>
</dbReference>
<dbReference type="SMART" id="SM00220">
    <property type="entry name" value="S_TKc"/>
    <property type="match status" value="1"/>
</dbReference>
<comment type="catalytic activity">
    <reaction evidence="14">
        <text>L-threonyl-[protein] + ATP = O-phospho-L-threonyl-[protein] + ADP + H(+)</text>
        <dbReference type="Rhea" id="RHEA:46608"/>
        <dbReference type="Rhea" id="RHEA-COMP:11060"/>
        <dbReference type="Rhea" id="RHEA-COMP:11605"/>
        <dbReference type="ChEBI" id="CHEBI:15378"/>
        <dbReference type="ChEBI" id="CHEBI:30013"/>
        <dbReference type="ChEBI" id="CHEBI:30616"/>
        <dbReference type="ChEBI" id="CHEBI:61977"/>
        <dbReference type="ChEBI" id="CHEBI:456216"/>
        <dbReference type="EC" id="2.7.11.1"/>
    </reaction>
</comment>
<dbReference type="Proteomes" id="UP001141552">
    <property type="component" value="Unassembled WGS sequence"/>
</dbReference>
<evidence type="ECO:0000256" key="12">
    <source>
        <dbReference type="ARBA" id="ARBA00023136"/>
    </source>
</evidence>
<comment type="caution">
    <text evidence="21">The sequence shown here is derived from an EMBL/GenBank/DDBJ whole genome shotgun (WGS) entry which is preliminary data.</text>
</comment>
<comment type="catalytic activity">
    <reaction evidence="15">
        <text>L-seryl-[protein] + ATP = O-phospho-L-seryl-[protein] + ADP + H(+)</text>
        <dbReference type="Rhea" id="RHEA:17989"/>
        <dbReference type="Rhea" id="RHEA-COMP:9863"/>
        <dbReference type="Rhea" id="RHEA-COMP:11604"/>
        <dbReference type="ChEBI" id="CHEBI:15378"/>
        <dbReference type="ChEBI" id="CHEBI:29999"/>
        <dbReference type="ChEBI" id="CHEBI:30616"/>
        <dbReference type="ChEBI" id="CHEBI:83421"/>
        <dbReference type="ChEBI" id="CHEBI:456216"/>
        <dbReference type="EC" id="2.7.11.1"/>
    </reaction>
</comment>
<reference evidence="21" key="2">
    <citation type="journal article" date="2023" name="Plants (Basel)">
        <title>Annotation of the Turnera subulata (Passifloraceae) Draft Genome Reveals the S-Locus Evolved after the Divergence of Turneroideae from Passifloroideae in a Stepwise Manner.</title>
        <authorList>
            <person name="Henning P.M."/>
            <person name="Roalson E.H."/>
            <person name="Mir W."/>
            <person name="McCubbin A.G."/>
            <person name="Shore J.S."/>
        </authorList>
    </citation>
    <scope>NUCLEOTIDE SEQUENCE</scope>
    <source>
        <strain evidence="21">F60SS</strain>
    </source>
</reference>
<feature type="domain" description="Protein kinase" evidence="19">
    <location>
        <begin position="497"/>
        <end position="761"/>
    </location>
</feature>
<comment type="subcellular location">
    <subcellularLocation>
        <location evidence="1">Membrane</location>
    </subcellularLocation>
</comment>
<dbReference type="PANTHER" id="PTHR44329:SF47">
    <property type="entry name" value="SERINE_THREONINE-PROTEIN KINASE ROCO5-RELATED"/>
    <property type="match status" value="1"/>
</dbReference>
<evidence type="ECO:0000256" key="16">
    <source>
        <dbReference type="PROSITE-ProRule" id="PRU10141"/>
    </source>
</evidence>
<evidence type="ECO:0000259" key="19">
    <source>
        <dbReference type="PROSITE" id="PS50011"/>
    </source>
</evidence>
<dbReference type="InterPro" id="IPR011009">
    <property type="entry name" value="Kinase-like_dom_sf"/>
</dbReference>
<dbReference type="InterPro" id="IPR035965">
    <property type="entry name" value="PAS-like_dom_sf"/>
</dbReference>
<keyword evidence="17" id="KW-0175">Coiled coil</keyword>
<keyword evidence="8 16" id="KW-0547">Nucleotide-binding</keyword>
<feature type="compositionally biased region" description="Polar residues" evidence="18">
    <location>
        <begin position="457"/>
        <end position="475"/>
    </location>
</feature>
<gene>
    <name evidence="21" type="ORF">Tsubulata_028840</name>
</gene>
<evidence type="ECO:0000256" key="9">
    <source>
        <dbReference type="ARBA" id="ARBA00022777"/>
    </source>
</evidence>
<dbReference type="GO" id="GO:0005524">
    <property type="term" value="F:ATP binding"/>
    <property type="evidence" value="ECO:0007669"/>
    <property type="project" value="UniProtKB-UniRule"/>
</dbReference>
<keyword evidence="6" id="KW-0716">Sensory transduction</keyword>
<evidence type="ECO:0000256" key="4">
    <source>
        <dbReference type="ARBA" id="ARBA00022527"/>
    </source>
</evidence>
<dbReference type="InterPro" id="IPR051681">
    <property type="entry name" value="Ser/Thr_Kinases-Pseudokinases"/>
</dbReference>
<keyword evidence="12" id="KW-0472">Membrane</keyword>
<feature type="compositionally biased region" description="Basic and acidic residues" evidence="18">
    <location>
        <begin position="274"/>
        <end position="298"/>
    </location>
</feature>
<evidence type="ECO:0000256" key="1">
    <source>
        <dbReference type="ARBA" id="ARBA00004370"/>
    </source>
</evidence>
<evidence type="ECO:0000313" key="21">
    <source>
        <dbReference type="EMBL" id="KAJ4835070.1"/>
    </source>
</evidence>
<evidence type="ECO:0000256" key="3">
    <source>
        <dbReference type="ARBA" id="ARBA00012513"/>
    </source>
</evidence>
<dbReference type="SUPFAM" id="SSF56112">
    <property type="entry name" value="Protein kinase-like (PK-like)"/>
    <property type="match status" value="1"/>
</dbReference>
<dbReference type="Gene3D" id="3.30.200.20">
    <property type="entry name" value="Phosphorylase Kinase, domain 1"/>
    <property type="match status" value="1"/>
</dbReference>
<dbReference type="InterPro" id="IPR017441">
    <property type="entry name" value="Protein_kinase_ATP_BS"/>
</dbReference>
<dbReference type="InterPro" id="IPR000014">
    <property type="entry name" value="PAS"/>
</dbReference>
<keyword evidence="4" id="KW-0723">Serine/threonine-protein kinase</keyword>
<evidence type="ECO:0000256" key="18">
    <source>
        <dbReference type="SAM" id="MobiDB-lite"/>
    </source>
</evidence>
<dbReference type="SUPFAM" id="SSF55785">
    <property type="entry name" value="PYP-like sensor domain (PAS domain)"/>
    <property type="match status" value="1"/>
</dbReference>
<dbReference type="PROSITE" id="PS50011">
    <property type="entry name" value="PROTEIN_KINASE_DOM"/>
    <property type="match status" value="1"/>
</dbReference>
<evidence type="ECO:0000256" key="8">
    <source>
        <dbReference type="ARBA" id="ARBA00022741"/>
    </source>
</evidence>
<dbReference type="InterPro" id="IPR000719">
    <property type="entry name" value="Prot_kinase_dom"/>
</dbReference>
<sequence>MRVSGGEGNGSDESARRLYRVLADRCTSLEASHARLEQQLSELVEEKRRMDEDEGVVMSSYPDEVTSDSGLDSLPGFFSEGSPYRRVVESIGHAVHVCSASSGELIYWNSAAENLYGWREYEVLGQSVAELLVGQENYPTLKTIIGRVSYGKSWSGQFPLKKRSGETFMALVTKSPLYEDGELAGIITVSSDAAIFNNANSENMRQHQDDARGPKLNMKRIRWHPMPPIAPVPQIASSVSNLASKILSRNKGEHEASSGHENARGEDQNATNAEESKAEIPDAVDKKRDSDFHNEKRTLNGKSPAKDNLLSEFVQSSKVAAKFLSKLNIGGIGNKGKETENGAQHPCYAASTKEGENETIDFESISSSRTKNIEGEKESPLKQNQSFKVESTSLNTYANSQFNASKENGYVASLVDWNDRKPGDILLRLSSHGELNGLVEEASKSESLVMEDEKQRQPQGPQPSSAGESPCSRASPSRKGDNESSSTVDCEIRWEDLHLGEEIGQGSYAAVYRGIWNGSDVAVKVYFGNQYREETVQDYQKEVNIMKTLRHPNVLLFMGAVYSPERLAIVTEFMPRGSLFKTLHKNNQALDIRRRLRMALDVARGMNYLHRRNPAIVHRDLKSSNLLVDKNWTVKVGDFGLSKWKNATFLTAKSGRGTPQWMAPEVLRNEPSNEKSDVYSYGVILWELMTVSIPWISLNSLQVVGVVGFMDRRLEVPESLDPKVSSIIHDCWRSDPEQRPSFEEIIQRMKRAASASSQGIL</sequence>
<evidence type="ECO:0000256" key="17">
    <source>
        <dbReference type="SAM" id="Coils"/>
    </source>
</evidence>
<dbReference type="CDD" id="cd00130">
    <property type="entry name" value="PAS"/>
    <property type="match status" value="1"/>
</dbReference>
<dbReference type="GO" id="GO:0006355">
    <property type="term" value="P:regulation of DNA-templated transcription"/>
    <property type="evidence" value="ECO:0007669"/>
    <property type="project" value="InterPro"/>
</dbReference>
<dbReference type="InterPro" id="IPR001245">
    <property type="entry name" value="Ser-Thr/Tyr_kinase_cat_dom"/>
</dbReference>
<feature type="domain" description="PAS" evidence="20">
    <location>
        <begin position="80"/>
        <end position="152"/>
    </location>
</feature>
<keyword evidence="7" id="KW-0808">Transferase</keyword>
<dbReference type="FunFam" id="1.10.510.10:FF:000476">
    <property type="entry name" value="PAS domain-containing protein tyrosine kinase family protein"/>
    <property type="match status" value="1"/>
</dbReference>
<dbReference type="EMBL" id="JAKUCV010004530">
    <property type="protein sequence ID" value="KAJ4835070.1"/>
    <property type="molecule type" value="Genomic_DNA"/>
</dbReference>
<keyword evidence="11" id="KW-0157">Chromophore</keyword>
<evidence type="ECO:0000313" key="22">
    <source>
        <dbReference type="Proteomes" id="UP001141552"/>
    </source>
</evidence>
<evidence type="ECO:0000256" key="2">
    <source>
        <dbReference type="ARBA" id="ARBA00010507"/>
    </source>
</evidence>
<evidence type="ECO:0000256" key="5">
    <source>
        <dbReference type="ARBA" id="ARBA00022543"/>
    </source>
</evidence>
<name>A0A9Q0FQZ6_9ROSI</name>
<keyword evidence="10 16" id="KW-0067">ATP-binding</keyword>
<evidence type="ECO:0000259" key="20">
    <source>
        <dbReference type="PROSITE" id="PS50112"/>
    </source>
</evidence>
<dbReference type="EC" id="2.7.11.1" evidence="3"/>
<evidence type="ECO:0000256" key="14">
    <source>
        <dbReference type="ARBA" id="ARBA00047899"/>
    </source>
</evidence>
<keyword evidence="5" id="KW-0600">Photoreceptor protein</keyword>
<dbReference type="CDD" id="cd13999">
    <property type="entry name" value="STKc_MAP3K-like"/>
    <property type="match status" value="1"/>
</dbReference>
<keyword evidence="22" id="KW-1185">Reference proteome</keyword>
<dbReference type="Pfam" id="PF00989">
    <property type="entry name" value="PAS"/>
    <property type="match status" value="1"/>
</dbReference>
<protein>
    <recommendedName>
        <fullName evidence="3">non-specific serine/threonine protein kinase</fullName>
        <ecNumber evidence="3">2.7.11.1</ecNumber>
    </recommendedName>
</protein>
<dbReference type="PROSITE" id="PS50112">
    <property type="entry name" value="PAS"/>
    <property type="match status" value="1"/>
</dbReference>
<keyword evidence="9" id="KW-0418">Kinase</keyword>
<dbReference type="FunFam" id="3.30.200.20:FF:000060">
    <property type="entry name" value="Serine/threonine-protein kinase isoform 1"/>
    <property type="match status" value="1"/>
</dbReference>
<dbReference type="GO" id="GO:0016020">
    <property type="term" value="C:membrane"/>
    <property type="evidence" value="ECO:0007669"/>
    <property type="project" value="UniProtKB-SubCell"/>
</dbReference>
<dbReference type="PRINTS" id="PR00109">
    <property type="entry name" value="TYRKINASE"/>
</dbReference>
<dbReference type="Pfam" id="PF07714">
    <property type="entry name" value="PK_Tyr_Ser-Thr"/>
    <property type="match status" value="1"/>
</dbReference>
<keyword evidence="13" id="KW-0675">Receptor</keyword>
<dbReference type="SMART" id="SM00091">
    <property type="entry name" value="PAS"/>
    <property type="match status" value="1"/>
</dbReference>
<feature type="binding site" evidence="16">
    <location>
        <position position="524"/>
    </location>
    <ligand>
        <name>ATP</name>
        <dbReference type="ChEBI" id="CHEBI:30616"/>
    </ligand>
</feature>
<dbReference type="InterPro" id="IPR013767">
    <property type="entry name" value="PAS_fold"/>
</dbReference>
<feature type="region of interest" description="Disordered" evidence="18">
    <location>
        <begin position="248"/>
        <end position="305"/>
    </location>
</feature>
<dbReference type="PROSITE" id="PS00107">
    <property type="entry name" value="PROTEIN_KINASE_ATP"/>
    <property type="match status" value="1"/>
</dbReference>
<dbReference type="GO" id="GO:0009881">
    <property type="term" value="F:photoreceptor activity"/>
    <property type="evidence" value="ECO:0007669"/>
    <property type="project" value="UniProtKB-KW"/>
</dbReference>
<accession>A0A9Q0FQZ6</accession>
<dbReference type="PROSITE" id="PS00108">
    <property type="entry name" value="PROTEIN_KINASE_ST"/>
    <property type="match status" value="1"/>
</dbReference>
<dbReference type="InterPro" id="IPR008271">
    <property type="entry name" value="Ser/Thr_kinase_AS"/>
</dbReference>
<dbReference type="PANTHER" id="PTHR44329">
    <property type="entry name" value="SERINE/THREONINE-PROTEIN KINASE TNNI3K-RELATED"/>
    <property type="match status" value="1"/>
</dbReference>
<evidence type="ECO:0000256" key="15">
    <source>
        <dbReference type="ARBA" id="ARBA00048679"/>
    </source>
</evidence>
<feature type="coiled-coil region" evidence="17">
    <location>
        <begin position="19"/>
        <end position="53"/>
    </location>
</feature>
<proteinExistence type="inferred from homology"/>
<evidence type="ECO:0000256" key="7">
    <source>
        <dbReference type="ARBA" id="ARBA00022679"/>
    </source>
</evidence>
<dbReference type="Gene3D" id="1.10.510.10">
    <property type="entry name" value="Transferase(Phosphotransferase) domain 1"/>
    <property type="match status" value="1"/>
</dbReference>